<protein>
    <submittedName>
        <fullName evidence="1">Uncharacterized protein</fullName>
    </submittedName>
</protein>
<dbReference type="SUPFAM" id="SSF53187">
    <property type="entry name" value="Zn-dependent exopeptidases"/>
    <property type="match status" value="2"/>
</dbReference>
<dbReference type="PANTHER" id="PTHR11014">
    <property type="entry name" value="PEPTIDASE M20 FAMILY MEMBER"/>
    <property type="match status" value="1"/>
</dbReference>
<name>A0A2U1LGK7_ARTAN</name>
<keyword evidence="2" id="KW-1185">Reference proteome</keyword>
<dbReference type="Gene3D" id="3.40.630.10">
    <property type="entry name" value="Zn peptidases"/>
    <property type="match status" value="2"/>
</dbReference>
<dbReference type="Proteomes" id="UP000245207">
    <property type="component" value="Unassembled WGS sequence"/>
</dbReference>
<accession>A0A2U1LGK7</accession>
<dbReference type="Pfam" id="PF01546">
    <property type="entry name" value="Peptidase_M20"/>
    <property type="match status" value="2"/>
</dbReference>
<dbReference type="InterPro" id="IPR002933">
    <property type="entry name" value="Peptidase_M20"/>
</dbReference>
<reference evidence="1 2" key="1">
    <citation type="journal article" date="2018" name="Mol. Plant">
        <title>The genome of Artemisia annua provides insight into the evolution of Asteraceae family and artemisinin biosynthesis.</title>
        <authorList>
            <person name="Shen Q."/>
            <person name="Zhang L."/>
            <person name="Liao Z."/>
            <person name="Wang S."/>
            <person name="Yan T."/>
            <person name="Shi P."/>
            <person name="Liu M."/>
            <person name="Fu X."/>
            <person name="Pan Q."/>
            <person name="Wang Y."/>
            <person name="Lv Z."/>
            <person name="Lu X."/>
            <person name="Zhang F."/>
            <person name="Jiang W."/>
            <person name="Ma Y."/>
            <person name="Chen M."/>
            <person name="Hao X."/>
            <person name="Li L."/>
            <person name="Tang Y."/>
            <person name="Lv G."/>
            <person name="Zhou Y."/>
            <person name="Sun X."/>
            <person name="Brodelius P.E."/>
            <person name="Rose J.K.C."/>
            <person name="Tang K."/>
        </authorList>
    </citation>
    <scope>NUCLEOTIDE SEQUENCE [LARGE SCALE GENOMIC DNA]</scope>
    <source>
        <strain evidence="2">cv. Huhao1</strain>
        <tissue evidence="1">Leaf</tissue>
    </source>
</reference>
<dbReference type="InterPro" id="IPR017439">
    <property type="entry name" value="Amidohydrolase"/>
</dbReference>
<proteinExistence type="predicted"/>
<sequence>MVTCQETRSNYTTLWNMLLQCYLELLRCCKPSDINESLHIWIQTPQSQLTDIGQHNEFRVDKATAREELVDWDHRSKIDGIMHACGHDSHVAMLLGAAKLLQAKRHKLKELVDWDHRSKIDGIMHACGHDSHVAMLLGAAKLLQAKRHKLKFPFSLHIWIQTSQGHLTDIGQHNEFRVDNATAREVQVDNMNNYTTDFPASEKLLSLPPGFSDIPKEMVPENTQEEKDYMFSGQKRSYTESSLTDQSMSLVELSSLFATNVTGKSVMNDDDMLSSILDDQWLKENEVATENPIDMFFCKNEAFLTCF</sequence>
<evidence type="ECO:0000313" key="1">
    <source>
        <dbReference type="EMBL" id="PWA48121.1"/>
    </source>
</evidence>
<dbReference type="AlphaFoldDB" id="A0A2U1LGK7"/>
<dbReference type="GO" id="GO:0010179">
    <property type="term" value="F:IAA-Ala conjugate hydrolase activity"/>
    <property type="evidence" value="ECO:0007669"/>
    <property type="project" value="TreeGrafter"/>
</dbReference>
<evidence type="ECO:0000313" key="2">
    <source>
        <dbReference type="Proteomes" id="UP000245207"/>
    </source>
</evidence>
<dbReference type="OrthoDB" id="1429663at2759"/>
<gene>
    <name evidence="1" type="ORF">CTI12_AA493520</name>
</gene>
<comment type="caution">
    <text evidence="1">The sequence shown here is derived from an EMBL/GenBank/DDBJ whole genome shotgun (WGS) entry which is preliminary data.</text>
</comment>
<dbReference type="EMBL" id="PKPP01009495">
    <property type="protein sequence ID" value="PWA48121.1"/>
    <property type="molecule type" value="Genomic_DNA"/>
</dbReference>
<dbReference type="GO" id="GO:0005783">
    <property type="term" value="C:endoplasmic reticulum"/>
    <property type="evidence" value="ECO:0007669"/>
    <property type="project" value="TreeGrafter"/>
</dbReference>
<dbReference type="PANTHER" id="PTHR11014:SF108">
    <property type="entry name" value="IAA-AMINO ACID HYDROLASE ILR1"/>
    <property type="match status" value="1"/>
</dbReference>
<organism evidence="1 2">
    <name type="scientific">Artemisia annua</name>
    <name type="common">Sweet wormwood</name>
    <dbReference type="NCBI Taxonomy" id="35608"/>
    <lineage>
        <taxon>Eukaryota</taxon>
        <taxon>Viridiplantae</taxon>
        <taxon>Streptophyta</taxon>
        <taxon>Embryophyta</taxon>
        <taxon>Tracheophyta</taxon>
        <taxon>Spermatophyta</taxon>
        <taxon>Magnoliopsida</taxon>
        <taxon>eudicotyledons</taxon>
        <taxon>Gunneridae</taxon>
        <taxon>Pentapetalae</taxon>
        <taxon>asterids</taxon>
        <taxon>campanulids</taxon>
        <taxon>Asterales</taxon>
        <taxon>Asteraceae</taxon>
        <taxon>Asteroideae</taxon>
        <taxon>Anthemideae</taxon>
        <taxon>Artemisiinae</taxon>
        <taxon>Artemisia</taxon>
    </lineage>
</organism>
<dbReference type="GO" id="GO:0009850">
    <property type="term" value="P:auxin metabolic process"/>
    <property type="evidence" value="ECO:0007669"/>
    <property type="project" value="TreeGrafter"/>
</dbReference>